<organism evidence="1 2">
    <name type="scientific">Ochrobactrum vermis</name>
    <dbReference type="NCBI Taxonomy" id="1827297"/>
    <lineage>
        <taxon>Bacteria</taxon>
        <taxon>Pseudomonadati</taxon>
        <taxon>Pseudomonadota</taxon>
        <taxon>Alphaproteobacteria</taxon>
        <taxon>Hyphomicrobiales</taxon>
        <taxon>Brucellaceae</taxon>
        <taxon>Brucella/Ochrobactrum group</taxon>
        <taxon>Ochrobactrum</taxon>
    </lineage>
</organism>
<proteinExistence type="predicted"/>
<evidence type="ECO:0000313" key="2">
    <source>
        <dbReference type="Proteomes" id="UP001375812"/>
    </source>
</evidence>
<dbReference type="RefSeq" id="WP_286154241.1">
    <property type="nucleotide sequence ID" value="NZ_JBBGZH010000002.1"/>
</dbReference>
<protein>
    <submittedName>
        <fullName evidence="1">Uncharacterized protein</fullName>
    </submittedName>
</protein>
<name>A0ABU8PLS9_9HYPH</name>
<keyword evidence="2" id="KW-1185">Reference proteome</keyword>
<dbReference type="EMBL" id="JBBGZH010000002">
    <property type="protein sequence ID" value="MEJ5022540.1"/>
    <property type="molecule type" value="Genomic_DNA"/>
</dbReference>
<accession>A0ABU8PLS9</accession>
<gene>
    <name evidence="1" type="ORF">WH297_22775</name>
</gene>
<comment type="caution">
    <text evidence="1">The sequence shown here is derived from an EMBL/GenBank/DDBJ whole genome shotgun (WGS) entry which is preliminary data.</text>
</comment>
<reference evidence="1 2" key="1">
    <citation type="submission" date="2023-12" db="EMBL/GenBank/DDBJ databases">
        <title>Gut-associated functions are favored during microbiome assembly across C. elegans life.</title>
        <authorList>
            <person name="Zimmermann J."/>
        </authorList>
    </citation>
    <scope>NUCLEOTIDE SEQUENCE [LARGE SCALE GENOMIC DNA]</scope>
    <source>
        <strain evidence="1 2">MYb71</strain>
    </source>
</reference>
<sequence length="41" mass="4250">MILSVASCTALAEAPAYPASLTAVIESSLQAAKVQPHHPFQ</sequence>
<evidence type="ECO:0000313" key="1">
    <source>
        <dbReference type="EMBL" id="MEJ5022540.1"/>
    </source>
</evidence>
<dbReference type="Proteomes" id="UP001375812">
    <property type="component" value="Unassembled WGS sequence"/>
</dbReference>